<name>A0A6B3L1T1_9BACT</name>
<dbReference type="SUPFAM" id="SSF53756">
    <property type="entry name" value="UDP-Glycosyltransferase/glycogen phosphorylase"/>
    <property type="match status" value="1"/>
</dbReference>
<gene>
    <name evidence="1" type="ORF">G3M56_010485</name>
</gene>
<keyword evidence="2" id="KW-1185">Reference proteome</keyword>
<dbReference type="AlphaFoldDB" id="A0A6B3L1T1"/>
<evidence type="ECO:0000313" key="1">
    <source>
        <dbReference type="EMBL" id="QQL44311.1"/>
    </source>
</evidence>
<dbReference type="KEGG" id="soa:G3M56_010485"/>
<reference evidence="1 2" key="1">
    <citation type="submission" date="2020-12" db="EMBL/GenBank/DDBJ databases">
        <title>Sulforoseuscoccus oceanibium gen. nov., sp. nov., a representative of the phylum Verrucomicrobia with special cytoplasmic membrane, and proposal of Sulforoseuscoccusaceae fam. nov.</title>
        <authorList>
            <person name="Xi F."/>
        </authorList>
    </citation>
    <scope>NUCLEOTIDE SEQUENCE [LARGE SCALE GENOMIC DNA]</scope>
    <source>
        <strain evidence="1 2">T37</strain>
    </source>
</reference>
<proteinExistence type="predicted"/>
<dbReference type="RefSeq" id="WP_235203387.1">
    <property type="nucleotide sequence ID" value="NZ_CP066776.1"/>
</dbReference>
<organism evidence="1 2">
    <name type="scientific">Sulfuriroseicoccus oceanibius</name>
    <dbReference type="NCBI Taxonomy" id="2707525"/>
    <lineage>
        <taxon>Bacteria</taxon>
        <taxon>Pseudomonadati</taxon>
        <taxon>Verrucomicrobiota</taxon>
        <taxon>Verrucomicrobiia</taxon>
        <taxon>Verrucomicrobiales</taxon>
        <taxon>Verrucomicrobiaceae</taxon>
        <taxon>Sulfuriroseicoccus</taxon>
    </lineage>
</organism>
<dbReference type="CDD" id="cd01635">
    <property type="entry name" value="Glycosyltransferase_GTB-type"/>
    <property type="match status" value="1"/>
</dbReference>
<sequence length="322" mass="35332">MGSLLIVGKVPPPVGGVTIHVQRLLDSLVRDETAHSFYDLSSFSPVSFARAVLSASVVHLNLSNSYLLFFMTVLCKLLGRTSILTYHGNVGRWGAFRNFLDRVTLSMCSIPLVLNDASFSMVGRWNLNVQLVSAFLPPVGGEKLPDAVSLALGKFLDERTGDEVVFCTNAYDFVFDSNGDETYGILELIRLFRSLPGAQLIISDPSSAYERYLIDEQIEVPENVLLLPVPHSFFEVLKISDCLIRATTTDGDSLSVREALYLGKGVVASGCVSRPDGVITYRKLEFEELANVLEQYTPDEGARSNGPTGYDDIVSVYRLCGV</sequence>
<keyword evidence="1" id="KW-0808">Transferase</keyword>
<dbReference type="GO" id="GO:0016740">
    <property type="term" value="F:transferase activity"/>
    <property type="evidence" value="ECO:0007669"/>
    <property type="project" value="UniProtKB-KW"/>
</dbReference>
<accession>A0A6B3L1T1</accession>
<protein>
    <submittedName>
        <fullName evidence="1">Glycosyltransferase</fullName>
    </submittedName>
</protein>
<dbReference type="Proteomes" id="UP000475117">
    <property type="component" value="Chromosome"/>
</dbReference>
<evidence type="ECO:0000313" key="2">
    <source>
        <dbReference type="Proteomes" id="UP000475117"/>
    </source>
</evidence>
<dbReference type="EMBL" id="CP066776">
    <property type="protein sequence ID" value="QQL44311.1"/>
    <property type="molecule type" value="Genomic_DNA"/>
</dbReference>